<protein>
    <submittedName>
        <fullName evidence="1">Uncharacterized protein</fullName>
    </submittedName>
</protein>
<reference evidence="1" key="1">
    <citation type="submission" date="2021-01" db="EMBL/GenBank/DDBJ databases">
        <title>Fulvivirga kasyanovii gen. nov., sp nov., a novel member of the phylum Bacteroidetes isolated from seawater in a mussel farm.</title>
        <authorList>
            <person name="Zhao L.-H."/>
            <person name="Wang Z.-J."/>
        </authorList>
    </citation>
    <scope>NUCLEOTIDE SEQUENCE</scope>
    <source>
        <strain evidence="1">29W222</strain>
    </source>
</reference>
<accession>A0A937KEX7</accession>
<organism evidence="1 2">
    <name type="scientific">Fulvivirga marina</name>
    <dbReference type="NCBI Taxonomy" id="2494733"/>
    <lineage>
        <taxon>Bacteria</taxon>
        <taxon>Pseudomonadati</taxon>
        <taxon>Bacteroidota</taxon>
        <taxon>Cytophagia</taxon>
        <taxon>Cytophagales</taxon>
        <taxon>Fulvivirgaceae</taxon>
        <taxon>Fulvivirga</taxon>
    </lineage>
</organism>
<proteinExistence type="predicted"/>
<gene>
    <name evidence="1" type="ORF">JMN32_14970</name>
</gene>
<dbReference type="EMBL" id="JAEUGD010000047">
    <property type="protein sequence ID" value="MBL6447618.1"/>
    <property type="molecule type" value="Genomic_DNA"/>
</dbReference>
<evidence type="ECO:0000313" key="2">
    <source>
        <dbReference type="Proteomes" id="UP000614216"/>
    </source>
</evidence>
<comment type="caution">
    <text evidence="1">The sequence shown here is derived from an EMBL/GenBank/DDBJ whole genome shotgun (WGS) entry which is preliminary data.</text>
</comment>
<dbReference type="Proteomes" id="UP000614216">
    <property type="component" value="Unassembled WGS sequence"/>
</dbReference>
<name>A0A937KEX7_9BACT</name>
<evidence type="ECO:0000313" key="1">
    <source>
        <dbReference type="EMBL" id="MBL6447618.1"/>
    </source>
</evidence>
<dbReference type="RefSeq" id="WP_202857157.1">
    <property type="nucleotide sequence ID" value="NZ_JAEUGD010000047.1"/>
</dbReference>
<sequence length="135" mass="15551">MSNILKFESKGLELDYYDLFLQIGQLYTEDLRVQDFDLVGTPSIIDFGAMAEKVSNTHLGIVISWKDWLDIVRSTSQIVNLFITNSGFEKSFKGLTDEVLQAETNYFIECVDSIYWTIYLKNYDVGELKINPRSV</sequence>
<keyword evidence="2" id="KW-1185">Reference proteome</keyword>
<dbReference type="AlphaFoldDB" id="A0A937KEX7"/>